<dbReference type="AlphaFoldDB" id="A0A0F9DED4"/>
<evidence type="ECO:0000313" key="1">
    <source>
        <dbReference type="EMBL" id="KKL60014.1"/>
    </source>
</evidence>
<sequence length="81" mass="9943">MKIKTYEVFDHKGLLLNSEKEGEKYKYLVRHVNLKTGEETRHNREAMFLNHFCFRACLDRWNRESEKRKSTHRWIYSPAKL</sequence>
<dbReference type="EMBL" id="LAZR01029291">
    <property type="protein sequence ID" value="KKL60014.1"/>
    <property type="molecule type" value="Genomic_DNA"/>
</dbReference>
<protein>
    <submittedName>
        <fullName evidence="1">Uncharacterized protein</fullName>
    </submittedName>
</protein>
<name>A0A0F9DED4_9ZZZZ</name>
<proteinExistence type="predicted"/>
<accession>A0A0F9DED4</accession>
<organism evidence="1">
    <name type="scientific">marine sediment metagenome</name>
    <dbReference type="NCBI Taxonomy" id="412755"/>
    <lineage>
        <taxon>unclassified sequences</taxon>
        <taxon>metagenomes</taxon>
        <taxon>ecological metagenomes</taxon>
    </lineage>
</organism>
<gene>
    <name evidence="1" type="ORF">LCGC14_2209580</name>
</gene>
<reference evidence="1" key="1">
    <citation type="journal article" date="2015" name="Nature">
        <title>Complex archaea that bridge the gap between prokaryotes and eukaryotes.</title>
        <authorList>
            <person name="Spang A."/>
            <person name="Saw J.H."/>
            <person name="Jorgensen S.L."/>
            <person name="Zaremba-Niedzwiedzka K."/>
            <person name="Martijn J."/>
            <person name="Lind A.E."/>
            <person name="van Eijk R."/>
            <person name="Schleper C."/>
            <person name="Guy L."/>
            <person name="Ettema T.J."/>
        </authorList>
    </citation>
    <scope>NUCLEOTIDE SEQUENCE</scope>
</reference>
<comment type="caution">
    <text evidence="1">The sequence shown here is derived from an EMBL/GenBank/DDBJ whole genome shotgun (WGS) entry which is preliminary data.</text>
</comment>